<feature type="compositionally biased region" description="Low complexity" evidence="1">
    <location>
        <begin position="314"/>
        <end position="336"/>
    </location>
</feature>
<evidence type="ECO:0000256" key="1">
    <source>
        <dbReference type="SAM" id="MobiDB-lite"/>
    </source>
</evidence>
<name>A0A0N4YDW8_NIPBR</name>
<organism evidence="5">
    <name type="scientific">Nippostrongylus brasiliensis</name>
    <name type="common">Rat hookworm</name>
    <dbReference type="NCBI Taxonomy" id="27835"/>
    <lineage>
        <taxon>Eukaryota</taxon>
        <taxon>Metazoa</taxon>
        <taxon>Ecdysozoa</taxon>
        <taxon>Nematoda</taxon>
        <taxon>Chromadorea</taxon>
        <taxon>Rhabditida</taxon>
        <taxon>Rhabditina</taxon>
        <taxon>Rhabditomorpha</taxon>
        <taxon>Strongyloidea</taxon>
        <taxon>Heligmosomidae</taxon>
        <taxon>Nippostrongylus</taxon>
    </lineage>
</organism>
<dbReference type="OMA" id="MTHALKW"/>
<evidence type="ECO:0000313" key="3">
    <source>
        <dbReference type="EMBL" id="VDL78445.1"/>
    </source>
</evidence>
<protein>
    <submittedName>
        <fullName evidence="5">Secreted protein</fullName>
    </submittedName>
</protein>
<keyword evidence="4" id="KW-1185">Reference proteome</keyword>
<evidence type="ECO:0000256" key="2">
    <source>
        <dbReference type="SAM" id="SignalP"/>
    </source>
</evidence>
<feature type="chain" id="PRO_5043125505" evidence="2">
    <location>
        <begin position="19"/>
        <end position="370"/>
    </location>
</feature>
<gene>
    <name evidence="3" type="ORF">NBR_LOCUS14851</name>
</gene>
<dbReference type="EMBL" id="UYSL01021512">
    <property type="protein sequence ID" value="VDL78445.1"/>
    <property type="molecule type" value="Genomic_DNA"/>
</dbReference>
<keyword evidence="2" id="KW-0732">Signal</keyword>
<accession>A0A0N4YDW8</accession>
<sequence>MQAFPLLLVAACLPQTYAFRVKRQYGPPQSSYTYQQWPIDQGSYQQSYAYQNSYSGTENYHPNTGYYNYYTQREYAPQQASNSWNNNGDNYPVYPNPYYSYYNQQRYESGVPPIPTTHRSPYARPDGITPNPVQPQPEQPPKDGYPQPSFGWESSSREVLAKKNDTIKDLPKGDQDLKTLTFFAREGFDEDGHFLSHGVVEVTKGGDEPTGSSKGSMKVNGIDEASNTRTTTEEPYITSSTTTSDEQATEPASTTEIHDGSNSANDDLVASAQFPPDDDKEQFAWVTSTQASDISPDKPTVPVDEFLPTEVPPATTESETRTSTSSNNKSTTAGSGDSSADSVLLRSPPLPKQVVDKLQELGFSVIKMFT</sequence>
<dbReference type="OrthoDB" id="5807451at2759"/>
<proteinExistence type="predicted"/>
<dbReference type="AlphaFoldDB" id="A0A0N4YDW8"/>
<feature type="region of interest" description="Disordered" evidence="1">
    <location>
        <begin position="202"/>
        <end position="351"/>
    </location>
</feature>
<reference evidence="3 4" key="2">
    <citation type="submission" date="2018-11" db="EMBL/GenBank/DDBJ databases">
        <authorList>
            <consortium name="Pathogen Informatics"/>
        </authorList>
    </citation>
    <scope>NUCLEOTIDE SEQUENCE [LARGE SCALE GENOMIC DNA]</scope>
</reference>
<feature type="region of interest" description="Disordered" evidence="1">
    <location>
        <begin position="109"/>
        <end position="155"/>
    </location>
</feature>
<feature type="compositionally biased region" description="Polar residues" evidence="1">
    <location>
        <begin position="237"/>
        <end position="265"/>
    </location>
</feature>
<dbReference type="Proteomes" id="UP000271162">
    <property type="component" value="Unassembled WGS sequence"/>
</dbReference>
<reference evidence="5" key="1">
    <citation type="submission" date="2017-02" db="UniProtKB">
        <authorList>
            <consortium name="WormBaseParasite"/>
        </authorList>
    </citation>
    <scope>IDENTIFICATION</scope>
</reference>
<evidence type="ECO:0000313" key="5">
    <source>
        <dbReference type="WBParaSite" id="NBR_0001485001-mRNA-1"/>
    </source>
</evidence>
<evidence type="ECO:0000313" key="4">
    <source>
        <dbReference type="Proteomes" id="UP000271162"/>
    </source>
</evidence>
<dbReference type="WBParaSite" id="NBR_0001485001-mRNA-1">
    <property type="protein sequence ID" value="NBR_0001485001-mRNA-1"/>
    <property type="gene ID" value="NBR_0001485001"/>
</dbReference>
<feature type="signal peptide" evidence="2">
    <location>
        <begin position="1"/>
        <end position="18"/>
    </location>
</feature>